<dbReference type="PANTHER" id="PTHR47396:SF1">
    <property type="entry name" value="ATP-DEPENDENT HELICASE IRC3-RELATED"/>
    <property type="match status" value="1"/>
</dbReference>
<dbReference type="EMBL" id="PUAP01000003">
    <property type="protein sequence ID" value="PQF25596.1"/>
    <property type="molecule type" value="Genomic_DNA"/>
</dbReference>
<dbReference type="CDD" id="cd18799">
    <property type="entry name" value="SF2_C_EcoAI-like"/>
    <property type="match status" value="1"/>
</dbReference>
<feature type="domain" description="Helicase ATP-binding" evidence="1">
    <location>
        <begin position="387"/>
        <end position="571"/>
    </location>
</feature>
<comment type="caution">
    <text evidence="3">The sequence shown here is derived from an EMBL/GenBank/DDBJ whole genome shotgun (WGS) entry which is preliminary data.</text>
</comment>
<name>A0A2S7RZG2_ENTMU</name>
<gene>
    <name evidence="3" type="ORF">CUS89_01030</name>
</gene>
<dbReference type="Pfam" id="PF00271">
    <property type="entry name" value="Helicase_C"/>
    <property type="match status" value="1"/>
</dbReference>
<reference evidence="3 4" key="1">
    <citation type="journal article" date="2018" name="Pathog. Dis.">
        <title>Whole-genome sequencing based characterization of antimicrobial resistance in Enterococcus.</title>
        <authorList>
            <person name="Tyson G."/>
        </authorList>
    </citation>
    <scope>NUCLEOTIDE SEQUENCE [LARGE SCALE GENOMIC DNA]</scope>
    <source>
        <strain evidence="3 4">CVM N55263</strain>
    </source>
</reference>
<dbReference type="GO" id="GO:0016787">
    <property type="term" value="F:hydrolase activity"/>
    <property type="evidence" value="ECO:0007669"/>
    <property type="project" value="InterPro"/>
</dbReference>
<proteinExistence type="predicted"/>
<accession>A0A2S7RZG2</accession>
<evidence type="ECO:0000313" key="4">
    <source>
        <dbReference type="Proteomes" id="UP000237934"/>
    </source>
</evidence>
<dbReference type="PROSITE" id="PS51192">
    <property type="entry name" value="HELICASE_ATP_BIND_1"/>
    <property type="match status" value="1"/>
</dbReference>
<dbReference type="SMART" id="SM00490">
    <property type="entry name" value="HELICc"/>
    <property type="match status" value="1"/>
</dbReference>
<sequence length="1073" mass="123719">MMQSNFSYFTNEWQLFKNLGESAEQSIYRDPNAALVKIRSLTEKLTDAIFKIENIDSWGLKNQFVKLNTLRNKGVLEVELFAIFDAIRKAGNKAAHDGSYGTTEEALKMLELVFYLSCWFMEVYVAYDFQSSGFVVPVDNEKEQVERILLLEQQLHEQERSFKEQLEKAVVYPTTDPQIEEKKRRERSWKYTQKYPPNEKQTRILIDEQLRANGWEVDTDELNYKFNKTMPEKNRKIAIAEWKCGNGYADYALFDGLKLVGIVEAKSYGKDISGDLVQAKEYARDVQQIDRIDLVGKWGEYNAPFIYSTNGRPYLKQLADKSGIWFWDARTPQKASYALENWHSPEDLSKKLEVDEVRANQELRDDQQYPDFAERTYQVEAVKAVEKALENNQRRMLLAMATGTGKTRTALALMYRLIKSKRVRRILFLVDRTSLGKQAADALKDTKIENLSLSDIYDVKEVSDVKPEDATKIQIATVQGMVRRLFYQEDGGDIPSVGTYDFIIVDEAHRGYTEDKLMSEEELTYFNEKEYISQYRRVIDYFDAAVLGLTATPALHTTEIFGKPIYTYSYTDAVVDGYLVDHDPPYKFETELSKNGIKFTEGQEVTLWDPETQNIDKALLEDELNFDVTAFNKKVITESFNRVILSSLAEHIDPEVPGKTLIFAATDSHADMIVRLLKESYAEKGIPVDDDAIKKITGYIRHPNKEIKRFKNEKYPKIVVTVDLLTTGIDVPEISNLVFLRRLRSRILYDQMLGRATRLCPEIGKTSFKVYDAVHLYDTLQDITDMKPLVANPKQATMDIYEAAIHSENDEAFGFYKAELIAKLQRRKQKLSEKSKSEISELNDVQSLDCWLQSIKVMSKTELETQSENIQRMAEYKAVSQPMYISVAPDELLFVERGYGEGNEKPSDYLNGFNTFIRENINLIPALHIVVSRPKDLTREDLRTIELKLKEKRYDEKSLQIAWRNTKNEYIAADIISFIRQAALGSPLIDHETRIKNAMQKVYGIAEWTPMQEKWLKRIEEQLLQQPVLGPNAQTAFDDSGVFQQNGGYKRVKAMFGEQTDSIVETINENLYA</sequence>
<evidence type="ECO:0000259" key="1">
    <source>
        <dbReference type="PROSITE" id="PS51192"/>
    </source>
</evidence>
<dbReference type="InterPro" id="IPR014001">
    <property type="entry name" value="Helicase_ATP-bd"/>
</dbReference>
<dbReference type="GO" id="GO:0006304">
    <property type="term" value="P:DNA modification"/>
    <property type="evidence" value="ECO:0007669"/>
    <property type="project" value="InterPro"/>
</dbReference>
<feature type="domain" description="Helicase C-terminal" evidence="2">
    <location>
        <begin position="647"/>
        <end position="801"/>
    </location>
</feature>
<dbReference type="InterPro" id="IPR050742">
    <property type="entry name" value="Helicase_Restrict-Modif_Enz"/>
</dbReference>
<evidence type="ECO:0000313" key="3">
    <source>
        <dbReference type="EMBL" id="PQF25596.1"/>
    </source>
</evidence>
<dbReference type="Pfam" id="PF04851">
    <property type="entry name" value="ResIII"/>
    <property type="match status" value="1"/>
</dbReference>
<dbReference type="InterPro" id="IPR025285">
    <property type="entry name" value="DUF4145"/>
</dbReference>
<dbReference type="GO" id="GO:0003677">
    <property type="term" value="F:DNA binding"/>
    <property type="evidence" value="ECO:0007669"/>
    <property type="project" value="InterPro"/>
</dbReference>
<protein>
    <submittedName>
        <fullName evidence="3">Type I restriction-modification system endonuclease</fullName>
    </submittedName>
</protein>
<dbReference type="GO" id="GO:0005829">
    <property type="term" value="C:cytosol"/>
    <property type="evidence" value="ECO:0007669"/>
    <property type="project" value="TreeGrafter"/>
</dbReference>
<keyword evidence="3" id="KW-0255">Endonuclease</keyword>
<dbReference type="GO" id="GO:0004519">
    <property type="term" value="F:endonuclease activity"/>
    <property type="evidence" value="ECO:0007669"/>
    <property type="project" value="UniProtKB-KW"/>
</dbReference>
<dbReference type="InterPro" id="IPR013670">
    <property type="entry name" value="EcoEI_R_C_dom"/>
</dbReference>
<keyword evidence="3" id="KW-0378">Hydrolase</keyword>
<dbReference type="InterPro" id="IPR027417">
    <property type="entry name" value="P-loop_NTPase"/>
</dbReference>
<dbReference type="InterPro" id="IPR006935">
    <property type="entry name" value="Helicase/UvrB_N"/>
</dbReference>
<dbReference type="GO" id="GO:0005524">
    <property type="term" value="F:ATP binding"/>
    <property type="evidence" value="ECO:0007669"/>
    <property type="project" value="InterPro"/>
</dbReference>
<dbReference type="Pfam" id="PF08463">
    <property type="entry name" value="EcoEI_R_C"/>
    <property type="match status" value="1"/>
</dbReference>
<dbReference type="Proteomes" id="UP000237934">
    <property type="component" value="Unassembled WGS sequence"/>
</dbReference>
<dbReference type="InterPro" id="IPR001650">
    <property type="entry name" value="Helicase_C-like"/>
</dbReference>
<dbReference type="NCBIfam" id="NF008521">
    <property type="entry name" value="PRK11448.1"/>
    <property type="match status" value="1"/>
</dbReference>
<dbReference type="Pfam" id="PF13643">
    <property type="entry name" value="DUF4145"/>
    <property type="match status" value="1"/>
</dbReference>
<organism evidence="3 4">
    <name type="scientific">Enterococcus mundtii</name>
    <dbReference type="NCBI Taxonomy" id="53346"/>
    <lineage>
        <taxon>Bacteria</taxon>
        <taxon>Bacillati</taxon>
        <taxon>Bacillota</taxon>
        <taxon>Bacilli</taxon>
        <taxon>Lactobacillales</taxon>
        <taxon>Enterococcaceae</taxon>
        <taxon>Enterococcus</taxon>
    </lineage>
</organism>
<dbReference type="SUPFAM" id="SSF52540">
    <property type="entry name" value="P-loop containing nucleoside triphosphate hydrolases"/>
    <property type="match status" value="1"/>
</dbReference>
<dbReference type="SMART" id="SM00487">
    <property type="entry name" value="DEXDc"/>
    <property type="match status" value="1"/>
</dbReference>
<evidence type="ECO:0000259" key="2">
    <source>
        <dbReference type="PROSITE" id="PS51194"/>
    </source>
</evidence>
<dbReference type="PROSITE" id="PS51194">
    <property type="entry name" value="HELICASE_CTER"/>
    <property type="match status" value="1"/>
</dbReference>
<dbReference type="AlphaFoldDB" id="A0A2S7RZG2"/>
<dbReference type="PANTHER" id="PTHR47396">
    <property type="entry name" value="TYPE I RESTRICTION ENZYME ECOKI R PROTEIN"/>
    <property type="match status" value="1"/>
</dbReference>
<dbReference type="CDD" id="cd18032">
    <property type="entry name" value="DEXHc_RE_I_III_res"/>
    <property type="match status" value="1"/>
</dbReference>
<dbReference type="Gene3D" id="3.90.1570.30">
    <property type="match status" value="1"/>
</dbReference>
<keyword evidence="3" id="KW-0540">Nuclease</keyword>
<dbReference type="Gene3D" id="3.40.50.300">
    <property type="entry name" value="P-loop containing nucleotide triphosphate hydrolases"/>
    <property type="match status" value="2"/>
</dbReference>